<accession>A0A8J3NTC0</accession>
<dbReference type="RefSeq" id="WP_191841833.1">
    <property type="nucleotide sequence ID" value="NZ_BAAALB010000016.1"/>
</dbReference>
<comment type="caution">
    <text evidence="2">The sequence shown here is derived from an EMBL/GenBank/DDBJ whole genome shotgun (WGS) entry which is preliminary data.</text>
</comment>
<proteinExistence type="predicted"/>
<keyword evidence="1" id="KW-0812">Transmembrane</keyword>
<feature type="transmembrane region" description="Helical" evidence="1">
    <location>
        <begin position="7"/>
        <end position="26"/>
    </location>
</feature>
<keyword evidence="1" id="KW-0472">Membrane</keyword>
<dbReference type="AlphaFoldDB" id="A0A8J3NTC0"/>
<evidence type="ECO:0000256" key="1">
    <source>
        <dbReference type="SAM" id="Phobius"/>
    </source>
</evidence>
<reference evidence="2 3" key="1">
    <citation type="submission" date="2021-01" db="EMBL/GenBank/DDBJ databases">
        <title>Whole genome shotgun sequence of Catellatospora chokoriensis NBRC 107358.</title>
        <authorList>
            <person name="Komaki H."/>
            <person name="Tamura T."/>
        </authorList>
    </citation>
    <scope>NUCLEOTIDE SEQUENCE [LARGE SCALE GENOMIC DNA]</scope>
    <source>
        <strain evidence="2 3">NBRC 107358</strain>
    </source>
</reference>
<name>A0A8J3NTC0_9ACTN</name>
<keyword evidence="1" id="KW-1133">Transmembrane helix</keyword>
<dbReference type="EMBL" id="BONG01000033">
    <property type="protein sequence ID" value="GIF91513.1"/>
    <property type="molecule type" value="Genomic_DNA"/>
</dbReference>
<protein>
    <submittedName>
        <fullName evidence="2">Uncharacterized protein</fullName>
    </submittedName>
</protein>
<dbReference type="Proteomes" id="UP000619293">
    <property type="component" value="Unassembled WGS sequence"/>
</dbReference>
<evidence type="ECO:0000313" key="2">
    <source>
        <dbReference type="EMBL" id="GIF91513.1"/>
    </source>
</evidence>
<sequence>MDVRTKVAVVAAPIAVAIGIGGYLLGDAAGSAAGPTPAPMVSTVRVAMPGPTQVITVTVAPPPAQPVVTIEDGTWTVGVDIKPGKYRTVTTVDDGCYWKIAKAGTNGDNIIANDIVNGGRPTVTIKVGQEFTSNRCGTWQKVG</sequence>
<evidence type="ECO:0000313" key="3">
    <source>
        <dbReference type="Proteomes" id="UP000619293"/>
    </source>
</evidence>
<organism evidence="2 3">
    <name type="scientific">Catellatospora chokoriensis</name>
    <dbReference type="NCBI Taxonomy" id="310353"/>
    <lineage>
        <taxon>Bacteria</taxon>
        <taxon>Bacillati</taxon>
        <taxon>Actinomycetota</taxon>
        <taxon>Actinomycetes</taxon>
        <taxon>Micromonosporales</taxon>
        <taxon>Micromonosporaceae</taxon>
        <taxon>Catellatospora</taxon>
    </lineage>
</organism>
<keyword evidence="3" id="KW-1185">Reference proteome</keyword>
<gene>
    <name evidence="2" type="ORF">Cch02nite_49570</name>
</gene>